<feature type="region of interest" description="Disordered" evidence="1">
    <location>
        <begin position="141"/>
        <end position="171"/>
    </location>
</feature>
<evidence type="ECO:0000256" key="1">
    <source>
        <dbReference type="SAM" id="MobiDB-lite"/>
    </source>
</evidence>
<protein>
    <submittedName>
        <fullName evidence="2">Uncharacterized protein</fullName>
    </submittedName>
</protein>
<organism evidence="2 3">
    <name type="scientific">Streptomyces capitiformicae</name>
    <dbReference type="NCBI Taxonomy" id="2014920"/>
    <lineage>
        <taxon>Bacteria</taxon>
        <taxon>Bacillati</taxon>
        <taxon>Actinomycetota</taxon>
        <taxon>Actinomycetes</taxon>
        <taxon>Kitasatosporales</taxon>
        <taxon>Streptomycetaceae</taxon>
        <taxon>Streptomyces</taxon>
    </lineage>
</organism>
<sequence length="201" mass="21271">MTAQLPDDVTEEELAAALRLVRRRQTAHARPPVKDEGTVFIRGEGGAVFEVTPSKMTPDMKRRLMLGYLRQVNADGSPLRESAPAAPAAPAGGSALTQGQVPRPAKSAPKKDWVLYGVAVLGLDAEVAEGMTRQELIDLPADHAQHPGPTPGAAASATPAASRPDEDAPKAAWVDHIVKQGLLSREDAEAYTKDDLIAMVS</sequence>
<feature type="region of interest" description="Disordered" evidence="1">
    <location>
        <begin position="77"/>
        <end position="108"/>
    </location>
</feature>
<evidence type="ECO:0000313" key="3">
    <source>
        <dbReference type="Proteomes" id="UP000603227"/>
    </source>
</evidence>
<gene>
    <name evidence="2" type="ORF">GCM10017771_11480</name>
</gene>
<dbReference type="RefSeq" id="WP_189781273.1">
    <property type="nucleotide sequence ID" value="NZ_BNAT01000003.1"/>
</dbReference>
<name>A0A919GGW6_9ACTN</name>
<accession>A0A919GGW6</accession>
<feature type="compositionally biased region" description="Low complexity" evidence="1">
    <location>
        <begin position="82"/>
        <end position="95"/>
    </location>
</feature>
<comment type="caution">
    <text evidence="2">The sequence shown here is derived from an EMBL/GenBank/DDBJ whole genome shotgun (WGS) entry which is preliminary data.</text>
</comment>
<reference evidence="2" key="2">
    <citation type="submission" date="2020-09" db="EMBL/GenBank/DDBJ databases">
        <authorList>
            <person name="Sun Q."/>
            <person name="Zhou Y."/>
        </authorList>
    </citation>
    <scope>NUCLEOTIDE SEQUENCE</scope>
    <source>
        <strain evidence="2">CGMCC 4.7403</strain>
    </source>
</reference>
<dbReference type="AlphaFoldDB" id="A0A919GGW6"/>
<dbReference type="EMBL" id="BNAT01000003">
    <property type="protein sequence ID" value="GHH83849.1"/>
    <property type="molecule type" value="Genomic_DNA"/>
</dbReference>
<feature type="compositionally biased region" description="Low complexity" evidence="1">
    <location>
        <begin position="151"/>
        <end position="162"/>
    </location>
</feature>
<evidence type="ECO:0000313" key="2">
    <source>
        <dbReference type="EMBL" id="GHH83849.1"/>
    </source>
</evidence>
<reference evidence="2" key="1">
    <citation type="journal article" date="2014" name="Int. J. Syst. Evol. Microbiol.">
        <title>Complete genome sequence of Corynebacterium casei LMG S-19264T (=DSM 44701T), isolated from a smear-ripened cheese.</title>
        <authorList>
            <consortium name="US DOE Joint Genome Institute (JGI-PGF)"/>
            <person name="Walter F."/>
            <person name="Albersmeier A."/>
            <person name="Kalinowski J."/>
            <person name="Ruckert C."/>
        </authorList>
    </citation>
    <scope>NUCLEOTIDE SEQUENCE</scope>
    <source>
        <strain evidence="2">CGMCC 4.7403</strain>
    </source>
</reference>
<proteinExistence type="predicted"/>
<keyword evidence="3" id="KW-1185">Reference proteome</keyword>
<dbReference type="Proteomes" id="UP000603227">
    <property type="component" value="Unassembled WGS sequence"/>
</dbReference>